<evidence type="ECO:0000313" key="7">
    <source>
        <dbReference type="Proteomes" id="UP000579945"/>
    </source>
</evidence>
<dbReference type="Pfam" id="PF00126">
    <property type="entry name" value="HTH_1"/>
    <property type="match status" value="1"/>
</dbReference>
<protein>
    <submittedName>
        <fullName evidence="6">DNA-binding transcriptional LysR family regulator</fullName>
    </submittedName>
</protein>
<dbReference type="InterPro" id="IPR000847">
    <property type="entry name" value="LysR_HTH_N"/>
</dbReference>
<dbReference type="Proteomes" id="UP000579945">
    <property type="component" value="Unassembled WGS sequence"/>
</dbReference>
<dbReference type="EMBL" id="JACIBV010000001">
    <property type="protein sequence ID" value="MBB3732793.1"/>
    <property type="molecule type" value="Genomic_DNA"/>
</dbReference>
<evidence type="ECO:0000256" key="4">
    <source>
        <dbReference type="ARBA" id="ARBA00023163"/>
    </source>
</evidence>
<dbReference type="InterPro" id="IPR036388">
    <property type="entry name" value="WH-like_DNA-bd_sf"/>
</dbReference>
<dbReference type="AlphaFoldDB" id="A0A7W5VIV0"/>
<dbReference type="Gene3D" id="1.10.10.10">
    <property type="entry name" value="Winged helix-like DNA-binding domain superfamily/Winged helix DNA-binding domain"/>
    <property type="match status" value="1"/>
</dbReference>
<dbReference type="Gene3D" id="3.40.190.10">
    <property type="entry name" value="Periplasmic binding protein-like II"/>
    <property type="match status" value="2"/>
</dbReference>
<dbReference type="PROSITE" id="PS50931">
    <property type="entry name" value="HTH_LYSR"/>
    <property type="match status" value="1"/>
</dbReference>
<feature type="domain" description="HTH lysR-type" evidence="5">
    <location>
        <begin position="1"/>
        <end position="58"/>
    </location>
</feature>
<name>A0A7W5VIV0_9ACTN</name>
<keyword evidence="7" id="KW-1185">Reference proteome</keyword>
<dbReference type="RefSeq" id="WP_183659776.1">
    <property type="nucleotide sequence ID" value="NZ_BAAAXX010000025.1"/>
</dbReference>
<dbReference type="GO" id="GO:0032993">
    <property type="term" value="C:protein-DNA complex"/>
    <property type="evidence" value="ECO:0007669"/>
    <property type="project" value="TreeGrafter"/>
</dbReference>
<dbReference type="FunFam" id="1.10.10.10:FF:000001">
    <property type="entry name" value="LysR family transcriptional regulator"/>
    <property type="match status" value="1"/>
</dbReference>
<dbReference type="Pfam" id="PF03466">
    <property type="entry name" value="LysR_substrate"/>
    <property type="match status" value="1"/>
</dbReference>
<reference evidence="6 7" key="1">
    <citation type="submission" date="2020-08" db="EMBL/GenBank/DDBJ databases">
        <title>Sequencing the genomes of 1000 actinobacteria strains.</title>
        <authorList>
            <person name="Klenk H.-P."/>
        </authorList>
    </citation>
    <scope>NUCLEOTIDE SEQUENCE [LARGE SCALE GENOMIC DNA]</scope>
    <source>
        <strain evidence="6 7">DSM 44320</strain>
    </source>
</reference>
<evidence type="ECO:0000256" key="2">
    <source>
        <dbReference type="ARBA" id="ARBA00023015"/>
    </source>
</evidence>
<dbReference type="CDD" id="cd08414">
    <property type="entry name" value="PBP2_LTTR_aromatics_like"/>
    <property type="match status" value="1"/>
</dbReference>
<dbReference type="InterPro" id="IPR005119">
    <property type="entry name" value="LysR_subst-bd"/>
</dbReference>
<proteinExistence type="inferred from homology"/>
<keyword evidence="3 6" id="KW-0238">DNA-binding</keyword>
<comment type="caution">
    <text evidence="6">The sequence shown here is derived from an EMBL/GenBank/DDBJ whole genome shotgun (WGS) entry which is preliminary data.</text>
</comment>
<dbReference type="SUPFAM" id="SSF53850">
    <property type="entry name" value="Periplasmic binding protein-like II"/>
    <property type="match status" value="1"/>
</dbReference>
<dbReference type="InterPro" id="IPR036390">
    <property type="entry name" value="WH_DNA-bd_sf"/>
</dbReference>
<evidence type="ECO:0000256" key="3">
    <source>
        <dbReference type="ARBA" id="ARBA00023125"/>
    </source>
</evidence>
<gene>
    <name evidence="6" type="ORF">FHR33_008653</name>
</gene>
<evidence type="ECO:0000259" key="5">
    <source>
        <dbReference type="PROSITE" id="PS50931"/>
    </source>
</evidence>
<dbReference type="PANTHER" id="PTHR30346">
    <property type="entry name" value="TRANSCRIPTIONAL DUAL REGULATOR HCAR-RELATED"/>
    <property type="match status" value="1"/>
</dbReference>
<dbReference type="GO" id="GO:0003677">
    <property type="term" value="F:DNA binding"/>
    <property type="evidence" value="ECO:0007669"/>
    <property type="project" value="UniProtKB-KW"/>
</dbReference>
<evidence type="ECO:0000313" key="6">
    <source>
        <dbReference type="EMBL" id="MBB3732793.1"/>
    </source>
</evidence>
<accession>A0A7W5VIV0</accession>
<evidence type="ECO:0000256" key="1">
    <source>
        <dbReference type="ARBA" id="ARBA00009437"/>
    </source>
</evidence>
<keyword evidence="2" id="KW-0805">Transcription regulation</keyword>
<keyword evidence="4" id="KW-0804">Transcription</keyword>
<dbReference type="GO" id="GO:0003700">
    <property type="term" value="F:DNA-binding transcription factor activity"/>
    <property type="evidence" value="ECO:0007669"/>
    <property type="project" value="InterPro"/>
</dbReference>
<dbReference type="GeneID" id="95394804"/>
<organism evidence="6 7">
    <name type="scientific">Nonomuraea dietziae</name>
    <dbReference type="NCBI Taxonomy" id="65515"/>
    <lineage>
        <taxon>Bacteria</taxon>
        <taxon>Bacillati</taxon>
        <taxon>Actinomycetota</taxon>
        <taxon>Actinomycetes</taxon>
        <taxon>Streptosporangiales</taxon>
        <taxon>Streptosporangiaceae</taxon>
        <taxon>Nonomuraea</taxon>
    </lineage>
</organism>
<comment type="similarity">
    <text evidence="1">Belongs to the LysR transcriptional regulatory family.</text>
</comment>
<dbReference type="SUPFAM" id="SSF46785">
    <property type="entry name" value="Winged helix' DNA-binding domain"/>
    <property type="match status" value="1"/>
</dbReference>
<dbReference type="PANTHER" id="PTHR30346:SF0">
    <property type="entry name" value="HCA OPERON TRANSCRIPTIONAL ACTIVATOR HCAR"/>
    <property type="match status" value="1"/>
</dbReference>
<sequence>MNWQELETFLTLAEELHFGRAADRLHVSRARVSQMTQALERRVGGTLFERTSRRVALTPLGTQLREDLDLHYQGVLEALANAADSAQGGGGVLRVGFSSPAASERVMRVVEAFRALHPRCEVQIREVHLSDRFGALRRGELDLQVVELPVEEPDLTVGPVLLRDRTVLAVSASHRLAGRRSISIEDLGGENLLVTHDLPGYFRARHMPDRTPAGRPIPHSTTTKYWQELLALVAAGEGVTIAAAQGARYYPRPNLVYVPFHDVAPFEYALMWRTASVSAKALAFTKVAAETRGSAVEMA</sequence>